<evidence type="ECO:0000256" key="2">
    <source>
        <dbReference type="ARBA" id="ARBA00022723"/>
    </source>
</evidence>
<dbReference type="InterPro" id="IPR044862">
    <property type="entry name" value="Pro_4_hyd_alph_FE2OG_OXY"/>
</dbReference>
<keyword evidence="3" id="KW-0847">Vitamin C</keyword>
<dbReference type="GO" id="GO:0031418">
    <property type="term" value="F:L-ascorbic acid binding"/>
    <property type="evidence" value="ECO:0007669"/>
    <property type="project" value="UniProtKB-KW"/>
</dbReference>
<dbReference type="InterPro" id="IPR045054">
    <property type="entry name" value="P4HA-like"/>
</dbReference>
<proteinExistence type="predicted"/>
<name>A0A923HW43_9BURK</name>
<evidence type="ECO:0000313" key="9">
    <source>
        <dbReference type="Proteomes" id="UP000627446"/>
    </source>
</evidence>
<dbReference type="Proteomes" id="UP000627446">
    <property type="component" value="Unassembled WGS sequence"/>
</dbReference>
<dbReference type="PROSITE" id="PS51471">
    <property type="entry name" value="FE2OG_OXY"/>
    <property type="match status" value="1"/>
</dbReference>
<dbReference type="PANTHER" id="PTHR10869:SF246">
    <property type="entry name" value="TRANSMEMBRANE PROLYL 4-HYDROXYLASE"/>
    <property type="match status" value="1"/>
</dbReference>
<keyword evidence="4" id="KW-0223">Dioxygenase</keyword>
<evidence type="ECO:0000256" key="3">
    <source>
        <dbReference type="ARBA" id="ARBA00022896"/>
    </source>
</evidence>
<reference evidence="8" key="1">
    <citation type="submission" date="2020-08" db="EMBL/GenBank/DDBJ databases">
        <title>Novel species isolated from subtropical streams in China.</title>
        <authorList>
            <person name="Lu H."/>
        </authorList>
    </citation>
    <scope>NUCLEOTIDE SEQUENCE</scope>
    <source>
        <strain evidence="8">LX22W</strain>
    </source>
</reference>
<dbReference type="AlphaFoldDB" id="A0A923HW43"/>
<dbReference type="SUPFAM" id="SSF51197">
    <property type="entry name" value="Clavaminate synthase-like"/>
    <property type="match status" value="1"/>
</dbReference>
<dbReference type="PANTHER" id="PTHR10869">
    <property type="entry name" value="PROLYL 4-HYDROXYLASE ALPHA SUBUNIT"/>
    <property type="match status" value="1"/>
</dbReference>
<organism evidence="8 9">
    <name type="scientific">Undibacterium nitidum</name>
    <dbReference type="NCBI Taxonomy" id="2762298"/>
    <lineage>
        <taxon>Bacteria</taxon>
        <taxon>Pseudomonadati</taxon>
        <taxon>Pseudomonadota</taxon>
        <taxon>Betaproteobacteria</taxon>
        <taxon>Burkholderiales</taxon>
        <taxon>Oxalobacteraceae</taxon>
        <taxon>Undibacterium</taxon>
    </lineage>
</organism>
<keyword evidence="2" id="KW-0479">Metal-binding</keyword>
<comment type="cofactor">
    <cofactor evidence="1">
        <name>L-ascorbate</name>
        <dbReference type="ChEBI" id="CHEBI:38290"/>
    </cofactor>
</comment>
<evidence type="ECO:0000256" key="4">
    <source>
        <dbReference type="ARBA" id="ARBA00022964"/>
    </source>
</evidence>
<keyword evidence="6" id="KW-0408">Iron</keyword>
<dbReference type="InterPro" id="IPR006620">
    <property type="entry name" value="Pro_4_hyd_alph"/>
</dbReference>
<keyword evidence="9" id="KW-1185">Reference proteome</keyword>
<dbReference type="GO" id="GO:0004656">
    <property type="term" value="F:procollagen-proline 4-dioxygenase activity"/>
    <property type="evidence" value="ECO:0007669"/>
    <property type="project" value="TreeGrafter"/>
</dbReference>
<dbReference type="Gene3D" id="2.60.120.620">
    <property type="entry name" value="q2cbj1_9rhob like domain"/>
    <property type="match status" value="1"/>
</dbReference>
<accession>A0A923HW43</accession>
<evidence type="ECO:0000256" key="6">
    <source>
        <dbReference type="ARBA" id="ARBA00023004"/>
    </source>
</evidence>
<dbReference type="EMBL" id="JACOFZ010000005">
    <property type="protein sequence ID" value="MBC3882459.1"/>
    <property type="molecule type" value="Genomic_DNA"/>
</dbReference>
<feature type="domain" description="Fe2OG dioxygenase" evidence="7">
    <location>
        <begin position="88"/>
        <end position="179"/>
    </location>
</feature>
<comment type="caution">
    <text evidence="8">The sequence shown here is derived from an EMBL/GenBank/DDBJ whole genome shotgun (WGS) entry which is preliminary data.</text>
</comment>
<evidence type="ECO:0000313" key="8">
    <source>
        <dbReference type="EMBL" id="MBC3882459.1"/>
    </source>
</evidence>
<dbReference type="SMART" id="SM00702">
    <property type="entry name" value="P4Hc"/>
    <property type="match status" value="1"/>
</dbReference>
<evidence type="ECO:0000259" key="7">
    <source>
        <dbReference type="PROSITE" id="PS51471"/>
    </source>
</evidence>
<evidence type="ECO:0000256" key="5">
    <source>
        <dbReference type="ARBA" id="ARBA00023002"/>
    </source>
</evidence>
<dbReference type="InterPro" id="IPR005123">
    <property type="entry name" value="Oxoglu/Fe-dep_dioxygenase_dom"/>
</dbReference>
<dbReference type="GO" id="GO:0005506">
    <property type="term" value="F:iron ion binding"/>
    <property type="evidence" value="ECO:0007669"/>
    <property type="project" value="InterPro"/>
</dbReference>
<gene>
    <name evidence="8" type="ORF">H8K36_13790</name>
</gene>
<evidence type="ECO:0000256" key="1">
    <source>
        <dbReference type="ARBA" id="ARBA00001961"/>
    </source>
</evidence>
<protein>
    <submittedName>
        <fullName evidence="8">2OG-Fe(II) oxygenase</fullName>
    </submittedName>
</protein>
<dbReference type="Pfam" id="PF13640">
    <property type="entry name" value="2OG-FeII_Oxy_3"/>
    <property type="match status" value="1"/>
</dbReference>
<keyword evidence="5" id="KW-0560">Oxidoreductase</keyword>
<sequence>MKIEHLQESAFVIHDFLSENECRSYIKFSERCGFHQASVQHPRNGPLLMEDIRNNDRVNIEDSKLAEQLFHKAKMVLPPQLGGESLIGLNHRLRFYRYGAGQYFKWHRDGHVVRSDKERSLLTFLIYLNDEFTGGETEFRWGKVATRLGTAVIFPHRLVHQGANVHSGIKYVLRTDVMYSAASIDSQNPEA</sequence>